<dbReference type="EMBL" id="KV784353">
    <property type="protein sequence ID" value="OEU23458.1"/>
    <property type="molecule type" value="Genomic_DNA"/>
</dbReference>
<gene>
    <name evidence="1" type="ORF">FRACYDRAFT_233628</name>
</gene>
<organism evidence="1 2">
    <name type="scientific">Fragilariopsis cylindrus CCMP1102</name>
    <dbReference type="NCBI Taxonomy" id="635003"/>
    <lineage>
        <taxon>Eukaryota</taxon>
        <taxon>Sar</taxon>
        <taxon>Stramenopiles</taxon>
        <taxon>Ochrophyta</taxon>
        <taxon>Bacillariophyta</taxon>
        <taxon>Bacillariophyceae</taxon>
        <taxon>Bacillariophycidae</taxon>
        <taxon>Bacillariales</taxon>
        <taxon>Bacillariaceae</taxon>
        <taxon>Fragilariopsis</taxon>
    </lineage>
</organism>
<evidence type="ECO:0000313" key="1">
    <source>
        <dbReference type="EMBL" id="OEU23458.1"/>
    </source>
</evidence>
<dbReference type="InParanoid" id="A0A1E7FZ89"/>
<protein>
    <recommendedName>
        <fullName evidence="3">F-box domain-containing protein</fullName>
    </recommendedName>
</protein>
<dbReference type="Proteomes" id="UP000095751">
    <property type="component" value="Unassembled WGS sequence"/>
</dbReference>
<proteinExistence type="predicted"/>
<keyword evidence="2" id="KW-1185">Reference proteome</keyword>
<sequence length="382" mass="44206">MMDESSSSSAPSPVPPEIIIRILEFIPNRTDWNSIARCNRDIYEKSKAYLPPWPTNYKLSVPADYGPDHSNYGIKRPAWSPDGTQIAYIHLIYSPDGSLLVALTAAGPDSRMKICVYTTDGYYRQLQEWNLHAYWEGGWYTNLHIDISPCSKYVVVIVDSQILLKDVNNMETIKSIVIAEHHIHKVMFSRNDDQCSIFIHLEDNETKEKSLKIWFPYDNIDDEDEDDPNTTASLIIVLEPQPPDGTFVLSHDNSMIVYREQNSITSYDDVMLYSIDNDTKSATFKKSFRLAHRSPSIYFTPDDKYILYTKNKKLAFVNIKTGRDTTDPIQTTNNTKQRNRMWDYNTQPQPFVYFSPAGGTIRRFLVSDNTDKFFYIASYWEK</sequence>
<reference evidence="1 2" key="1">
    <citation type="submission" date="2016-09" db="EMBL/GenBank/DDBJ databases">
        <title>Extensive genetic diversity and differential bi-allelic expression allows diatom success in the polar Southern Ocean.</title>
        <authorList>
            <consortium name="DOE Joint Genome Institute"/>
            <person name="Mock T."/>
            <person name="Otillar R.P."/>
            <person name="Strauss J."/>
            <person name="Dupont C."/>
            <person name="Frickenhaus S."/>
            <person name="Maumus F."/>
            <person name="Mcmullan M."/>
            <person name="Sanges R."/>
            <person name="Schmutz J."/>
            <person name="Toseland A."/>
            <person name="Valas R."/>
            <person name="Veluchamy A."/>
            <person name="Ward B.J."/>
            <person name="Allen A."/>
            <person name="Barry K."/>
            <person name="Falciatore A."/>
            <person name="Ferrante M."/>
            <person name="Fortunato A.E."/>
            <person name="Gloeckner G."/>
            <person name="Gruber A."/>
            <person name="Hipkin R."/>
            <person name="Janech M."/>
            <person name="Kroth P."/>
            <person name="Leese F."/>
            <person name="Lindquist E."/>
            <person name="Lyon B.R."/>
            <person name="Martin J."/>
            <person name="Mayer C."/>
            <person name="Parker M."/>
            <person name="Quesneville H."/>
            <person name="Raymond J."/>
            <person name="Uhlig C."/>
            <person name="Valentin K.U."/>
            <person name="Worden A.Z."/>
            <person name="Armbrust E.V."/>
            <person name="Bowler C."/>
            <person name="Green B."/>
            <person name="Moulton V."/>
            <person name="Van Oosterhout C."/>
            <person name="Grigoriev I."/>
        </authorList>
    </citation>
    <scope>NUCLEOTIDE SEQUENCE [LARGE SCALE GENOMIC DNA]</scope>
    <source>
        <strain evidence="1 2">CCMP1102</strain>
    </source>
</reference>
<dbReference type="InterPro" id="IPR015943">
    <property type="entry name" value="WD40/YVTN_repeat-like_dom_sf"/>
</dbReference>
<evidence type="ECO:0000313" key="2">
    <source>
        <dbReference type="Proteomes" id="UP000095751"/>
    </source>
</evidence>
<dbReference type="Gene3D" id="2.130.10.10">
    <property type="entry name" value="YVTN repeat-like/Quinoprotein amine dehydrogenase"/>
    <property type="match status" value="1"/>
</dbReference>
<dbReference type="AlphaFoldDB" id="A0A1E7FZ89"/>
<evidence type="ECO:0008006" key="3">
    <source>
        <dbReference type="Google" id="ProtNLM"/>
    </source>
</evidence>
<dbReference type="KEGG" id="fcy:FRACYDRAFT_233628"/>
<name>A0A1E7FZ89_9STRA</name>
<dbReference type="InterPro" id="IPR011659">
    <property type="entry name" value="WD40"/>
</dbReference>
<dbReference type="Pfam" id="PF07676">
    <property type="entry name" value="PD40"/>
    <property type="match status" value="1"/>
</dbReference>
<dbReference type="SUPFAM" id="SSF82171">
    <property type="entry name" value="DPP6 N-terminal domain-like"/>
    <property type="match status" value="1"/>
</dbReference>
<accession>A0A1E7FZ89</accession>